<gene>
    <name evidence="7" type="ORF">HNR50_002031</name>
</gene>
<dbReference type="Proteomes" id="UP000587760">
    <property type="component" value="Unassembled WGS sequence"/>
</dbReference>
<evidence type="ECO:0000259" key="6">
    <source>
        <dbReference type="Pfam" id="PF00155"/>
    </source>
</evidence>
<comment type="cofactor">
    <cofactor evidence="1">
        <name>pyridoxal 5'-phosphate</name>
        <dbReference type="ChEBI" id="CHEBI:597326"/>
    </cofactor>
</comment>
<evidence type="ECO:0000256" key="1">
    <source>
        <dbReference type="ARBA" id="ARBA00001933"/>
    </source>
</evidence>
<dbReference type="Gene3D" id="3.40.640.10">
    <property type="entry name" value="Type I PLP-dependent aspartate aminotransferase-like (Major domain)"/>
    <property type="match status" value="1"/>
</dbReference>
<dbReference type="InterPro" id="IPR004839">
    <property type="entry name" value="Aminotransferase_I/II_large"/>
</dbReference>
<sequence>MKPQMSRHFSNRKPSAIRLAQIKFAERKDNTKPVNTAIGNVSLPLHPAISERMFNLNKEDSPFKEGVVKYTATVGMEETNQAFLNIIASSGFSTEGLYSQVTNGGSQAMEMVILGVCGDAGSTDHPLLLIDAAYTNYNAMAARVGRRTVSVSRTLGEDGNFSLPSMEEIETVIEKEKPSAMVVIPYDNPTGQFYSLEAMKTLAEICVKHNIWMISDEAYRELFYTKDVTSSIWGVTDKDVPGIEGRRISIETSSKVWNGCGLRIGALVTDRKDFHEKSVAECTADLCSNAIGQYMFGALAHESHDALGKWYESQRNYYSKMLVSLTEEFKELVPGIIVSNPDASLYSVIDVRNVVDENFNAQDFVLFCAREGKVDIKGEELTLLVAPMAGFYSLPEGAPNPGRTQMRIAYVEKPERMALVPALFASLLEQYKQR</sequence>
<dbReference type="Pfam" id="PF00155">
    <property type="entry name" value="Aminotran_1_2"/>
    <property type="match status" value="1"/>
</dbReference>
<evidence type="ECO:0000256" key="2">
    <source>
        <dbReference type="ARBA" id="ARBA00007441"/>
    </source>
</evidence>
<comment type="caution">
    <text evidence="7">The sequence shown here is derived from an EMBL/GenBank/DDBJ whole genome shotgun (WGS) entry which is preliminary data.</text>
</comment>
<keyword evidence="5" id="KW-0663">Pyridoxal phosphate</keyword>
<protein>
    <submittedName>
        <fullName evidence="7">Aspartate aminotransferase</fullName>
        <ecNumber evidence="7">2.6.1.1</ecNumber>
    </submittedName>
</protein>
<dbReference type="GO" id="GO:0006520">
    <property type="term" value="P:amino acid metabolic process"/>
    <property type="evidence" value="ECO:0007669"/>
    <property type="project" value="InterPro"/>
</dbReference>
<dbReference type="EC" id="2.6.1.1" evidence="7"/>
<evidence type="ECO:0000256" key="5">
    <source>
        <dbReference type="ARBA" id="ARBA00022898"/>
    </source>
</evidence>
<evidence type="ECO:0000256" key="3">
    <source>
        <dbReference type="ARBA" id="ARBA00022576"/>
    </source>
</evidence>
<dbReference type="GO" id="GO:0004069">
    <property type="term" value="F:L-aspartate:2-oxoglutarate aminotransferase activity"/>
    <property type="evidence" value="ECO:0007669"/>
    <property type="project" value="UniProtKB-EC"/>
</dbReference>
<dbReference type="GO" id="GO:0030170">
    <property type="term" value="F:pyridoxal phosphate binding"/>
    <property type="evidence" value="ECO:0007669"/>
    <property type="project" value="InterPro"/>
</dbReference>
<keyword evidence="8" id="KW-1185">Reference proteome</keyword>
<dbReference type="EMBL" id="JACHGJ010000003">
    <property type="protein sequence ID" value="MBB6480368.1"/>
    <property type="molecule type" value="Genomic_DNA"/>
</dbReference>
<dbReference type="PANTHER" id="PTHR46383:SF1">
    <property type="entry name" value="ASPARTATE AMINOTRANSFERASE"/>
    <property type="match status" value="1"/>
</dbReference>
<organism evidence="7 8">
    <name type="scientific">Spirochaeta isovalerica</name>
    <dbReference type="NCBI Taxonomy" id="150"/>
    <lineage>
        <taxon>Bacteria</taxon>
        <taxon>Pseudomonadati</taxon>
        <taxon>Spirochaetota</taxon>
        <taxon>Spirochaetia</taxon>
        <taxon>Spirochaetales</taxon>
        <taxon>Spirochaetaceae</taxon>
        <taxon>Spirochaeta</taxon>
    </lineage>
</organism>
<dbReference type="InterPro" id="IPR015424">
    <property type="entry name" value="PyrdxlP-dep_Trfase"/>
</dbReference>
<accession>A0A841RCH3</accession>
<name>A0A841RCH3_9SPIO</name>
<evidence type="ECO:0000313" key="8">
    <source>
        <dbReference type="Proteomes" id="UP000587760"/>
    </source>
</evidence>
<dbReference type="InterPro" id="IPR050596">
    <property type="entry name" value="AspAT/PAT-like"/>
</dbReference>
<comment type="similarity">
    <text evidence="2">Belongs to the class-I pyridoxal-phosphate-dependent aminotransferase family.</text>
</comment>
<dbReference type="RefSeq" id="WP_184746541.1">
    <property type="nucleotide sequence ID" value="NZ_JACHGJ010000003.1"/>
</dbReference>
<dbReference type="PANTHER" id="PTHR46383">
    <property type="entry name" value="ASPARTATE AMINOTRANSFERASE"/>
    <property type="match status" value="1"/>
</dbReference>
<dbReference type="InterPro" id="IPR015422">
    <property type="entry name" value="PyrdxlP-dep_Trfase_small"/>
</dbReference>
<dbReference type="CDD" id="cd00609">
    <property type="entry name" value="AAT_like"/>
    <property type="match status" value="1"/>
</dbReference>
<evidence type="ECO:0000313" key="7">
    <source>
        <dbReference type="EMBL" id="MBB6480368.1"/>
    </source>
</evidence>
<dbReference type="InterPro" id="IPR015421">
    <property type="entry name" value="PyrdxlP-dep_Trfase_major"/>
</dbReference>
<dbReference type="SUPFAM" id="SSF53383">
    <property type="entry name" value="PLP-dependent transferases"/>
    <property type="match status" value="1"/>
</dbReference>
<dbReference type="Gene3D" id="3.90.1150.10">
    <property type="entry name" value="Aspartate Aminotransferase, domain 1"/>
    <property type="match status" value="1"/>
</dbReference>
<dbReference type="AlphaFoldDB" id="A0A841RCH3"/>
<feature type="domain" description="Aminotransferase class I/classII large" evidence="6">
    <location>
        <begin position="100"/>
        <end position="360"/>
    </location>
</feature>
<keyword evidence="4 7" id="KW-0808">Transferase</keyword>
<keyword evidence="3 7" id="KW-0032">Aminotransferase</keyword>
<reference evidence="7 8" key="1">
    <citation type="submission" date="2020-08" db="EMBL/GenBank/DDBJ databases">
        <title>Genomic Encyclopedia of Type Strains, Phase IV (KMG-IV): sequencing the most valuable type-strain genomes for metagenomic binning, comparative biology and taxonomic classification.</title>
        <authorList>
            <person name="Goeker M."/>
        </authorList>
    </citation>
    <scope>NUCLEOTIDE SEQUENCE [LARGE SCALE GENOMIC DNA]</scope>
    <source>
        <strain evidence="7 8">DSM 2461</strain>
    </source>
</reference>
<evidence type="ECO:0000256" key="4">
    <source>
        <dbReference type="ARBA" id="ARBA00022679"/>
    </source>
</evidence>
<proteinExistence type="inferred from homology"/>